<reference evidence="1" key="1">
    <citation type="submission" date="2021-01" db="EMBL/GenBank/DDBJ databases">
        <title>Whole genome shotgun sequence of Verrucosispora sediminis NBRC 107745.</title>
        <authorList>
            <person name="Komaki H."/>
            <person name="Tamura T."/>
        </authorList>
    </citation>
    <scope>NUCLEOTIDE SEQUENCE</scope>
    <source>
        <strain evidence="1">NBRC 107745</strain>
    </source>
</reference>
<dbReference type="EMBL" id="BOPD01000026">
    <property type="protein sequence ID" value="GIJ35079.1"/>
    <property type="molecule type" value="Genomic_DNA"/>
</dbReference>
<evidence type="ECO:0000313" key="1">
    <source>
        <dbReference type="EMBL" id="GIJ35079.1"/>
    </source>
</evidence>
<dbReference type="AlphaFoldDB" id="A0A9W5UUU8"/>
<sequence length="470" mass="50969">MIEAQRRFDLLTQRARHDVIEASVEHARTLYRQDQMEPGLAAQFRAAAAALAGEGTNADDTRRAWSALRERVRDVHVSRRLAEITDSLVLGATSGGEVSTATLTFPDNSYLIMMDHGLSNLTWLIAQLFVVSRRTPLLGHPPPGNPVGITAAAQALRLTTARIAGGGRAGVNPSLVLGRDELALAGALVREIDIFVLAHEAAHILLGHFSEDHSGLTAVGHPSQLLGRRPHEETAADLLAVTLQLDDMLSTGEGDDRVIALRLTAVRLFLALLELYERSMFVVQPTSHPPAAARWRTIVSERLTRWFDDSGRLQYDDIELVRTLRELDAIPRLSDAAAVHSGMGERLDRALWSFHEWSQVAALGHFLMPAPAEALAALTRWPGWPADADVESEIAGLVAEVLAAEEARAIVRAAVSGEQVVSRLAAAAGLTARADAARKDATTHTDPFPSWAIAAIAIDALTETIARWQR</sequence>
<keyword evidence="2" id="KW-1185">Reference proteome</keyword>
<organism evidence="1 2">
    <name type="scientific">Micromonospora sediminimaris</name>
    <dbReference type="NCBI Taxonomy" id="547162"/>
    <lineage>
        <taxon>Bacteria</taxon>
        <taxon>Bacillati</taxon>
        <taxon>Actinomycetota</taxon>
        <taxon>Actinomycetes</taxon>
        <taxon>Micromonosporales</taxon>
        <taxon>Micromonosporaceae</taxon>
        <taxon>Micromonospora</taxon>
    </lineage>
</organism>
<protein>
    <submittedName>
        <fullName evidence="1">Uncharacterized protein</fullName>
    </submittedName>
</protein>
<name>A0A9W5UUU8_9ACTN</name>
<gene>
    <name evidence="1" type="ORF">Vse01_42270</name>
</gene>
<proteinExistence type="predicted"/>
<dbReference type="Proteomes" id="UP000607311">
    <property type="component" value="Unassembled WGS sequence"/>
</dbReference>
<dbReference type="OrthoDB" id="3669792at2"/>
<comment type="caution">
    <text evidence="1">The sequence shown here is derived from an EMBL/GenBank/DDBJ whole genome shotgun (WGS) entry which is preliminary data.</text>
</comment>
<evidence type="ECO:0000313" key="2">
    <source>
        <dbReference type="Proteomes" id="UP000607311"/>
    </source>
</evidence>
<dbReference type="RefSeq" id="WP_093407734.1">
    <property type="nucleotide sequence ID" value="NZ_BOPD01000026.1"/>
</dbReference>
<accession>A0A9W5UUU8</accession>